<evidence type="ECO:0000313" key="2">
    <source>
        <dbReference type="EMBL" id="GAA3357082.1"/>
    </source>
</evidence>
<comment type="caution">
    <text evidence="2">The sequence shown here is derived from an EMBL/GenBank/DDBJ whole genome shotgun (WGS) entry which is preliminary data.</text>
</comment>
<keyword evidence="3" id="KW-1185">Reference proteome</keyword>
<protein>
    <submittedName>
        <fullName evidence="2">Uncharacterized protein</fullName>
    </submittedName>
</protein>
<sequence length="113" mass="12478">MSGGRNPSVGSDIGRAVRIGLNRCFVSTVRRAACKGRGRERGRSPSAQRELRPDQVRGARHRRTPPRLTPLPPQWTEIRRPARPAGDDPWAAPVTGAASRGRRTQAIPVRNDR</sequence>
<feature type="region of interest" description="Disordered" evidence="1">
    <location>
        <begin position="33"/>
        <end position="113"/>
    </location>
</feature>
<proteinExistence type="predicted"/>
<dbReference type="EMBL" id="BAAAYK010000038">
    <property type="protein sequence ID" value="GAA3357082.1"/>
    <property type="molecule type" value="Genomic_DNA"/>
</dbReference>
<organism evidence="2 3">
    <name type="scientific">Saccharopolyspora gregorii</name>
    <dbReference type="NCBI Taxonomy" id="33914"/>
    <lineage>
        <taxon>Bacteria</taxon>
        <taxon>Bacillati</taxon>
        <taxon>Actinomycetota</taxon>
        <taxon>Actinomycetes</taxon>
        <taxon>Pseudonocardiales</taxon>
        <taxon>Pseudonocardiaceae</taxon>
        <taxon>Saccharopolyspora</taxon>
    </lineage>
</organism>
<evidence type="ECO:0000313" key="3">
    <source>
        <dbReference type="Proteomes" id="UP001500483"/>
    </source>
</evidence>
<evidence type="ECO:0000256" key="1">
    <source>
        <dbReference type="SAM" id="MobiDB-lite"/>
    </source>
</evidence>
<gene>
    <name evidence="2" type="ORF">GCM10020366_23680</name>
</gene>
<dbReference type="Proteomes" id="UP001500483">
    <property type="component" value="Unassembled WGS sequence"/>
</dbReference>
<reference evidence="3" key="1">
    <citation type="journal article" date="2019" name="Int. J. Syst. Evol. Microbiol.">
        <title>The Global Catalogue of Microorganisms (GCM) 10K type strain sequencing project: providing services to taxonomists for standard genome sequencing and annotation.</title>
        <authorList>
            <consortium name="The Broad Institute Genomics Platform"/>
            <consortium name="The Broad Institute Genome Sequencing Center for Infectious Disease"/>
            <person name="Wu L."/>
            <person name="Ma J."/>
        </authorList>
    </citation>
    <scope>NUCLEOTIDE SEQUENCE [LARGE SCALE GENOMIC DNA]</scope>
    <source>
        <strain evidence="3">JCM 9687</strain>
    </source>
</reference>
<feature type="compositionally biased region" description="Basic and acidic residues" evidence="1">
    <location>
        <begin position="37"/>
        <end position="57"/>
    </location>
</feature>
<accession>A0ABP6RN39</accession>
<name>A0ABP6RN39_9PSEU</name>